<name>A0AAD2I227_9AGAR</name>
<feature type="region of interest" description="Disordered" evidence="1">
    <location>
        <begin position="183"/>
        <end position="207"/>
    </location>
</feature>
<feature type="region of interest" description="Disordered" evidence="1">
    <location>
        <begin position="39"/>
        <end position="89"/>
    </location>
</feature>
<comment type="caution">
    <text evidence="2">The sequence shown here is derived from an EMBL/GenBank/DDBJ whole genome shotgun (WGS) entry which is preliminary data.</text>
</comment>
<reference evidence="2" key="1">
    <citation type="submission" date="2023-11" db="EMBL/GenBank/DDBJ databases">
        <authorList>
            <person name="De Vega J J."/>
            <person name="De Vega J J."/>
        </authorList>
    </citation>
    <scope>NUCLEOTIDE SEQUENCE</scope>
</reference>
<feature type="compositionally biased region" description="Basic and acidic residues" evidence="1">
    <location>
        <begin position="39"/>
        <end position="54"/>
    </location>
</feature>
<evidence type="ECO:0000313" key="2">
    <source>
        <dbReference type="EMBL" id="CAK5284807.1"/>
    </source>
</evidence>
<proteinExistence type="predicted"/>
<keyword evidence="3" id="KW-1185">Reference proteome</keyword>
<evidence type="ECO:0000256" key="1">
    <source>
        <dbReference type="SAM" id="MobiDB-lite"/>
    </source>
</evidence>
<accession>A0AAD2I227</accession>
<organism evidence="2 3">
    <name type="scientific">Mycena citricolor</name>
    <dbReference type="NCBI Taxonomy" id="2018698"/>
    <lineage>
        <taxon>Eukaryota</taxon>
        <taxon>Fungi</taxon>
        <taxon>Dikarya</taxon>
        <taxon>Basidiomycota</taxon>
        <taxon>Agaricomycotina</taxon>
        <taxon>Agaricomycetes</taxon>
        <taxon>Agaricomycetidae</taxon>
        <taxon>Agaricales</taxon>
        <taxon>Marasmiineae</taxon>
        <taxon>Mycenaceae</taxon>
        <taxon>Mycena</taxon>
    </lineage>
</organism>
<protein>
    <submittedName>
        <fullName evidence="2">Uncharacterized protein</fullName>
    </submittedName>
</protein>
<feature type="compositionally biased region" description="Acidic residues" evidence="1">
    <location>
        <begin position="77"/>
        <end position="89"/>
    </location>
</feature>
<dbReference type="Proteomes" id="UP001295794">
    <property type="component" value="Unassembled WGS sequence"/>
</dbReference>
<sequence>MTRSALSENSPRVVRKAFRAQAKSQGQSFRAAILAQKARAAEDGKKVEYPDAGRRNPGRMDGMRWNGDSFVSPPQVDGEEVSSDLEDDGASEWAAGVADGKRAEGSLPQPMVVSLLDIARPAKPRGGKKHRAVNVVEDDAVSVYAESELWEEWDAHSEGWEVQSELWEIPEGEYTADEWEELYEGNAHPPDKPIATPRLSYASALRR</sequence>
<dbReference type="EMBL" id="CAVNYO010000481">
    <property type="protein sequence ID" value="CAK5284807.1"/>
    <property type="molecule type" value="Genomic_DNA"/>
</dbReference>
<gene>
    <name evidence="2" type="ORF">MYCIT1_LOCUS38276</name>
</gene>
<dbReference type="AlphaFoldDB" id="A0AAD2I227"/>
<evidence type="ECO:0000313" key="3">
    <source>
        <dbReference type="Proteomes" id="UP001295794"/>
    </source>
</evidence>